<dbReference type="RefSeq" id="WP_157848002.1">
    <property type="nucleotide sequence ID" value="NZ_JBEZVI010000001.1"/>
</dbReference>
<dbReference type="Proteomes" id="UP001550853">
    <property type="component" value="Unassembled WGS sequence"/>
</dbReference>
<organism evidence="2 3">
    <name type="scientific">Streptomyces catenulae</name>
    <dbReference type="NCBI Taxonomy" id="66875"/>
    <lineage>
        <taxon>Bacteria</taxon>
        <taxon>Bacillati</taxon>
        <taxon>Actinomycetota</taxon>
        <taxon>Actinomycetes</taxon>
        <taxon>Kitasatosporales</taxon>
        <taxon>Streptomycetaceae</taxon>
        <taxon>Streptomyces</taxon>
    </lineage>
</organism>
<comment type="caution">
    <text evidence="2">The sequence shown here is derived from an EMBL/GenBank/DDBJ whole genome shotgun (WGS) entry which is preliminary data.</text>
</comment>
<proteinExistence type="predicted"/>
<feature type="region of interest" description="Disordered" evidence="1">
    <location>
        <begin position="20"/>
        <end position="57"/>
    </location>
</feature>
<evidence type="ECO:0000313" key="3">
    <source>
        <dbReference type="Proteomes" id="UP001550853"/>
    </source>
</evidence>
<sequence>MGIRSGLPAKIVAFVLHGRRARATDTDPHGPGPDKHAGLAMHYRPTSSASYGNSRTL</sequence>
<feature type="compositionally biased region" description="Basic and acidic residues" evidence="1">
    <location>
        <begin position="22"/>
        <end position="37"/>
    </location>
</feature>
<protein>
    <submittedName>
        <fullName evidence="2">Uncharacterized protein</fullName>
    </submittedName>
</protein>
<accession>A0ABV2YRY5</accession>
<dbReference type="EMBL" id="JBEZVI010000001">
    <property type="protein sequence ID" value="MEU3708507.1"/>
    <property type="molecule type" value="Genomic_DNA"/>
</dbReference>
<name>A0ABV2YRY5_9ACTN</name>
<evidence type="ECO:0000313" key="2">
    <source>
        <dbReference type="EMBL" id="MEU3708507.1"/>
    </source>
</evidence>
<reference evidence="2 3" key="1">
    <citation type="submission" date="2024-06" db="EMBL/GenBank/DDBJ databases">
        <title>The Natural Products Discovery Center: Release of the First 8490 Sequenced Strains for Exploring Actinobacteria Biosynthetic Diversity.</title>
        <authorList>
            <person name="Kalkreuter E."/>
            <person name="Kautsar S.A."/>
            <person name="Yang D."/>
            <person name="Bader C.D."/>
            <person name="Teijaro C.N."/>
            <person name="Fluegel L."/>
            <person name="Davis C.M."/>
            <person name="Simpson J.R."/>
            <person name="Lauterbach L."/>
            <person name="Steele A.D."/>
            <person name="Gui C."/>
            <person name="Meng S."/>
            <person name="Li G."/>
            <person name="Viehrig K."/>
            <person name="Ye F."/>
            <person name="Su P."/>
            <person name="Kiefer A.F."/>
            <person name="Nichols A."/>
            <person name="Cepeda A.J."/>
            <person name="Yan W."/>
            <person name="Fan B."/>
            <person name="Jiang Y."/>
            <person name="Adhikari A."/>
            <person name="Zheng C.-J."/>
            <person name="Schuster L."/>
            <person name="Cowan T.M."/>
            <person name="Smanski M.J."/>
            <person name="Chevrette M.G."/>
            <person name="De Carvalho L.P.S."/>
            <person name="Shen B."/>
        </authorList>
    </citation>
    <scope>NUCLEOTIDE SEQUENCE [LARGE SCALE GENOMIC DNA]</scope>
    <source>
        <strain evidence="2 3">NPDC033039</strain>
    </source>
</reference>
<keyword evidence="3" id="KW-1185">Reference proteome</keyword>
<gene>
    <name evidence="2" type="ORF">AB0E61_00215</name>
</gene>
<feature type="compositionally biased region" description="Polar residues" evidence="1">
    <location>
        <begin position="45"/>
        <end position="57"/>
    </location>
</feature>
<evidence type="ECO:0000256" key="1">
    <source>
        <dbReference type="SAM" id="MobiDB-lite"/>
    </source>
</evidence>